<dbReference type="CDD" id="cd00340">
    <property type="entry name" value="GSH_Peroxidase"/>
    <property type="match status" value="1"/>
</dbReference>
<sequence length="312" mass="34130">MDVKCVDGTMAFTIEPAKAPDSAAPSSGRRGFLKVAIPSAIAGWWITGRVEKSSPDSLYDLSAVLGGEKIALEEYRGKVVLVVNVATNSALTPQYQELVALYDKFNAQGFDIIAFPCNQFGGQEPGRNKDIRKLARNRYGVEFQIFDKVNVNPPDVPSVYKFLKATNPDSKKPVEWNFTKFLVDRNGHAVARFEPGILPSMLDKEISLLLAEEALPPRDGGANPRTPEEVLARFKSFLEDPPTPSVPKLPSNISLPGLPSLPDGLDVEAIQKKAKDVLDELPKPTVPSIDLETTSKQINDGMQKVLSNFDNP</sequence>
<comment type="caution">
    <text evidence="5">The sequence shown here is derived from an EMBL/GenBank/DDBJ whole genome shotgun (WGS) entry which is preliminary data.</text>
</comment>
<name>A0AAV8UFH5_9RHOD</name>
<dbReference type="AlphaFoldDB" id="A0AAV8UFH5"/>
<dbReference type="PANTHER" id="PTHR11592">
    <property type="entry name" value="GLUTATHIONE PEROXIDASE"/>
    <property type="match status" value="1"/>
</dbReference>
<evidence type="ECO:0000256" key="2">
    <source>
        <dbReference type="ARBA" id="ARBA00022559"/>
    </source>
</evidence>
<dbReference type="Gene3D" id="3.40.30.10">
    <property type="entry name" value="Glutaredoxin"/>
    <property type="match status" value="1"/>
</dbReference>
<dbReference type="InterPro" id="IPR029760">
    <property type="entry name" value="GPX_CS"/>
</dbReference>
<evidence type="ECO:0000256" key="3">
    <source>
        <dbReference type="ARBA" id="ARBA00023002"/>
    </source>
</evidence>
<evidence type="ECO:0000256" key="4">
    <source>
        <dbReference type="RuleBase" id="RU000499"/>
    </source>
</evidence>
<keyword evidence="2 4" id="KW-0575">Peroxidase</keyword>
<gene>
    <name evidence="5" type="ORF">NDN08_007070</name>
</gene>
<dbReference type="InterPro" id="IPR000889">
    <property type="entry name" value="Glutathione_peroxidase"/>
</dbReference>
<proteinExistence type="inferred from homology"/>
<evidence type="ECO:0000313" key="6">
    <source>
        <dbReference type="Proteomes" id="UP001157974"/>
    </source>
</evidence>
<organism evidence="5 6">
    <name type="scientific">Rhodosorus marinus</name>
    <dbReference type="NCBI Taxonomy" id="101924"/>
    <lineage>
        <taxon>Eukaryota</taxon>
        <taxon>Rhodophyta</taxon>
        <taxon>Stylonematophyceae</taxon>
        <taxon>Stylonematales</taxon>
        <taxon>Stylonemataceae</taxon>
        <taxon>Rhodosorus</taxon>
    </lineage>
</organism>
<evidence type="ECO:0000313" key="5">
    <source>
        <dbReference type="EMBL" id="KAJ8901221.1"/>
    </source>
</evidence>
<keyword evidence="3 4" id="KW-0560">Oxidoreductase</keyword>
<dbReference type="PROSITE" id="PS51355">
    <property type="entry name" value="GLUTATHIONE_PEROXID_3"/>
    <property type="match status" value="1"/>
</dbReference>
<evidence type="ECO:0000256" key="1">
    <source>
        <dbReference type="ARBA" id="ARBA00006926"/>
    </source>
</evidence>
<dbReference type="Proteomes" id="UP001157974">
    <property type="component" value="Unassembled WGS sequence"/>
</dbReference>
<dbReference type="InterPro" id="IPR036249">
    <property type="entry name" value="Thioredoxin-like_sf"/>
</dbReference>
<comment type="similarity">
    <text evidence="1 4">Belongs to the glutathione peroxidase family.</text>
</comment>
<dbReference type="Pfam" id="PF00255">
    <property type="entry name" value="GSHPx"/>
    <property type="match status" value="1"/>
</dbReference>
<reference evidence="5 6" key="1">
    <citation type="journal article" date="2023" name="Nat. Commun.">
        <title>Origin of minicircular mitochondrial genomes in red algae.</title>
        <authorList>
            <person name="Lee Y."/>
            <person name="Cho C.H."/>
            <person name="Lee Y.M."/>
            <person name="Park S.I."/>
            <person name="Yang J.H."/>
            <person name="West J.A."/>
            <person name="Bhattacharya D."/>
            <person name="Yoon H.S."/>
        </authorList>
    </citation>
    <scope>NUCLEOTIDE SEQUENCE [LARGE SCALE GENOMIC DNA]</scope>
    <source>
        <strain evidence="5 6">CCMP1338</strain>
        <tissue evidence="5">Whole cell</tissue>
    </source>
</reference>
<dbReference type="EMBL" id="JAMWBK010000011">
    <property type="protein sequence ID" value="KAJ8901221.1"/>
    <property type="molecule type" value="Genomic_DNA"/>
</dbReference>
<dbReference type="SUPFAM" id="SSF52833">
    <property type="entry name" value="Thioredoxin-like"/>
    <property type="match status" value="1"/>
</dbReference>
<accession>A0AAV8UFH5</accession>
<dbReference type="PROSITE" id="PS00763">
    <property type="entry name" value="GLUTATHIONE_PEROXID_2"/>
    <property type="match status" value="1"/>
</dbReference>
<dbReference type="PRINTS" id="PR01011">
    <property type="entry name" value="GLUTPROXDASE"/>
</dbReference>
<keyword evidence="6" id="KW-1185">Reference proteome</keyword>
<protein>
    <recommendedName>
        <fullName evidence="4">Glutathione peroxidase</fullName>
    </recommendedName>
</protein>
<dbReference type="GO" id="GO:0006979">
    <property type="term" value="P:response to oxidative stress"/>
    <property type="evidence" value="ECO:0007669"/>
    <property type="project" value="InterPro"/>
</dbReference>
<dbReference type="PANTHER" id="PTHR11592:SF78">
    <property type="entry name" value="GLUTATHIONE PEROXIDASE"/>
    <property type="match status" value="1"/>
</dbReference>
<dbReference type="GO" id="GO:0004601">
    <property type="term" value="F:peroxidase activity"/>
    <property type="evidence" value="ECO:0007669"/>
    <property type="project" value="UniProtKB-KW"/>
</dbReference>